<dbReference type="Pfam" id="PF00528">
    <property type="entry name" value="BPD_transp_1"/>
    <property type="match status" value="1"/>
</dbReference>
<keyword evidence="2 7" id="KW-0813">Transport</keyword>
<feature type="transmembrane region" description="Helical" evidence="7">
    <location>
        <begin position="256"/>
        <end position="278"/>
    </location>
</feature>
<dbReference type="PANTHER" id="PTHR43386">
    <property type="entry name" value="OLIGOPEPTIDE TRANSPORT SYSTEM PERMEASE PROTEIN APPC"/>
    <property type="match status" value="1"/>
</dbReference>
<evidence type="ECO:0000256" key="6">
    <source>
        <dbReference type="ARBA" id="ARBA00023136"/>
    </source>
</evidence>
<proteinExistence type="inferred from homology"/>
<feature type="transmembrane region" description="Helical" evidence="7">
    <location>
        <begin position="147"/>
        <end position="167"/>
    </location>
</feature>
<evidence type="ECO:0000256" key="1">
    <source>
        <dbReference type="ARBA" id="ARBA00004651"/>
    </source>
</evidence>
<dbReference type="GO" id="GO:0055085">
    <property type="term" value="P:transmembrane transport"/>
    <property type="evidence" value="ECO:0007669"/>
    <property type="project" value="InterPro"/>
</dbReference>
<evidence type="ECO:0000256" key="2">
    <source>
        <dbReference type="ARBA" id="ARBA00022448"/>
    </source>
</evidence>
<accession>A0A5A8F3W8</accession>
<evidence type="ECO:0000256" key="5">
    <source>
        <dbReference type="ARBA" id="ARBA00022989"/>
    </source>
</evidence>
<dbReference type="Proteomes" id="UP000322876">
    <property type="component" value="Unassembled WGS sequence"/>
</dbReference>
<feature type="transmembrane region" description="Helical" evidence="7">
    <location>
        <begin position="120"/>
        <end position="141"/>
    </location>
</feature>
<dbReference type="InterPro" id="IPR025966">
    <property type="entry name" value="OppC_N"/>
</dbReference>
<keyword evidence="3" id="KW-1003">Cell membrane</keyword>
<gene>
    <name evidence="9" type="ORF">FHQ18_05310</name>
</gene>
<comment type="caution">
    <text evidence="9">The sequence shown here is derived from an EMBL/GenBank/DDBJ whole genome shotgun (WGS) entry which is preliminary data.</text>
</comment>
<feature type="domain" description="ABC transmembrane type-1" evidence="8">
    <location>
        <begin position="85"/>
        <end position="274"/>
    </location>
</feature>
<evidence type="ECO:0000256" key="3">
    <source>
        <dbReference type="ARBA" id="ARBA00022475"/>
    </source>
</evidence>
<dbReference type="PROSITE" id="PS50928">
    <property type="entry name" value="ABC_TM1"/>
    <property type="match status" value="1"/>
</dbReference>
<keyword evidence="6 7" id="KW-0472">Membrane</keyword>
<keyword evidence="10" id="KW-1185">Reference proteome</keyword>
<keyword evidence="5 7" id="KW-1133">Transmembrane helix</keyword>
<keyword evidence="4 7" id="KW-0812">Transmembrane</keyword>
<evidence type="ECO:0000256" key="4">
    <source>
        <dbReference type="ARBA" id="ARBA00022692"/>
    </source>
</evidence>
<dbReference type="PANTHER" id="PTHR43386:SF1">
    <property type="entry name" value="D,D-DIPEPTIDE TRANSPORT SYSTEM PERMEASE PROTEIN DDPC-RELATED"/>
    <property type="match status" value="1"/>
</dbReference>
<dbReference type="GO" id="GO:0005886">
    <property type="term" value="C:plasma membrane"/>
    <property type="evidence" value="ECO:0007669"/>
    <property type="project" value="UniProtKB-SubCell"/>
</dbReference>
<dbReference type="InterPro" id="IPR000515">
    <property type="entry name" value="MetI-like"/>
</dbReference>
<evidence type="ECO:0000259" key="8">
    <source>
        <dbReference type="PROSITE" id="PS50928"/>
    </source>
</evidence>
<dbReference type="RefSeq" id="WP_149266132.1">
    <property type="nucleotide sequence ID" value="NZ_VFJB01000004.1"/>
</dbReference>
<dbReference type="EMBL" id="VFJB01000004">
    <property type="protein sequence ID" value="KAA0258578.1"/>
    <property type="molecule type" value="Genomic_DNA"/>
</dbReference>
<reference evidence="9 10" key="1">
    <citation type="submission" date="2019-06" db="EMBL/GenBank/DDBJ databases">
        <title>Genomic insights into carbon and energy metabolism of Deferribacter autotrophicus revealed new metabolic traits in the phylum Deferribacteres.</title>
        <authorList>
            <person name="Slobodkin A.I."/>
            <person name="Slobodkina G.B."/>
            <person name="Allioux M."/>
            <person name="Alain K."/>
            <person name="Jebbar M."/>
            <person name="Shadrin V."/>
            <person name="Kublanov I.V."/>
            <person name="Toshchakov S.V."/>
            <person name="Bonch-Osmolovskaya E.A."/>
        </authorList>
    </citation>
    <scope>NUCLEOTIDE SEQUENCE [LARGE SCALE GENOMIC DNA]</scope>
    <source>
        <strain evidence="9 10">SL50</strain>
    </source>
</reference>
<sequence>MKESLLKEYIQRFRKNKSAVFGLILVSILILMAIFAPLIAPYDPTVQDLKSRLLPPVWSEAGKWPHILGTDDFGRDVFSRIVYGARISLMIGTISVGISLFFGLIMGSIAGFYGKKVDAFIMRIVDIMFAVPAILLAIVIVSMLGPSLYNAMIAIGVVGIPSYARIVRASVLQEKEKEYVIASRVNGSSNMRLIFKVILPNCMAPIIVQSTMGFASAVLEAAGLSFLGLGAQPPTPEWGAMLSDSLQYIMRAPWMITYPGLAIFMTVLGFNLVGDGLMDVLDPKQKDR</sequence>
<dbReference type="AlphaFoldDB" id="A0A5A8F3W8"/>
<protein>
    <submittedName>
        <fullName evidence="9">ABC transporter permease</fullName>
    </submittedName>
</protein>
<comment type="similarity">
    <text evidence="7">Belongs to the binding-protein-dependent transport system permease family.</text>
</comment>
<name>A0A5A8F3W8_9BACT</name>
<dbReference type="OrthoDB" id="9776213at2"/>
<comment type="subcellular location">
    <subcellularLocation>
        <location evidence="1 7">Cell membrane</location>
        <topology evidence="1 7">Multi-pass membrane protein</topology>
    </subcellularLocation>
</comment>
<feature type="transmembrane region" description="Helical" evidence="7">
    <location>
        <begin position="20"/>
        <end position="40"/>
    </location>
</feature>
<dbReference type="InterPro" id="IPR050366">
    <property type="entry name" value="BP-dependent_transpt_permease"/>
</dbReference>
<evidence type="ECO:0000313" key="9">
    <source>
        <dbReference type="EMBL" id="KAA0258578.1"/>
    </source>
</evidence>
<dbReference type="Gene3D" id="1.10.3720.10">
    <property type="entry name" value="MetI-like"/>
    <property type="match status" value="1"/>
</dbReference>
<dbReference type="Pfam" id="PF12911">
    <property type="entry name" value="OppC_N"/>
    <property type="match status" value="1"/>
</dbReference>
<feature type="transmembrane region" description="Helical" evidence="7">
    <location>
        <begin position="87"/>
        <end position="113"/>
    </location>
</feature>
<dbReference type="CDD" id="cd06261">
    <property type="entry name" value="TM_PBP2"/>
    <property type="match status" value="1"/>
</dbReference>
<evidence type="ECO:0000313" key="10">
    <source>
        <dbReference type="Proteomes" id="UP000322876"/>
    </source>
</evidence>
<dbReference type="SUPFAM" id="SSF161098">
    <property type="entry name" value="MetI-like"/>
    <property type="match status" value="1"/>
</dbReference>
<dbReference type="InterPro" id="IPR035906">
    <property type="entry name" value="MetI-like_sf"/>
</dbReference>
<organism evidence="9 10">
    <name type="scientific">Deferribacter autotrophicus</name>
    <dbReference type="NCBI Taxonomy" id="500465"/>
    <lineage>
        <taxon>Bacteria</taxon>
        <taxon>Pseudomonadati</taxon>
        <taxon>Deferribacterota</taxon>
        <taxon>Deferribacteres</taxon>
        <taxon>Deferribacterales</taxon>
        <taxon>Deferribacteraceae</taxon>
        <taxon>Deferribacter</taxon>
    </lineage>
</organism>
<feature type="transmembrane region" description="Helical" evidence="7">
    <location>
        <begin position="193"/>
        <end position="219"/>
    </location>
</feature>
<evidence type="ECO:0000256" key="7">
    <source>
        <dbReference type="RuleBase" id="RU363032"/>
    </source>
</evidence>